<gene>
    <name evidence="1" type="ORF">LSP00402_LOCUS20863</name>
</gene>
<organism evidence="1">
    <name type="scientific">Lotharella oceanica</name>
    <dbReference type="NCBI Taxonomy" id="641309"/>
    <lineage>
        <taxon>Eukaryota</taxon>
        <taxon>Sar</taxon>
        <taxon>Rhizaria</taxon>
        <taxon>Cercozoa</taxon>
        <taxon>Chlorarachniophyceae</taxon>
        <taxon>Lotharella</taxon>
    </lineage>
</organism>
<accession>A0A7S2U3N8</accession>
<reference evidence="1" key="1">
    <citation type="submission" date="2021-01" db="EMBL/GenBank/DDBJ databases">
        <authorList>
            <person name="Corre E."/>
            <person name="Pelletier E."/>
            <person name="Niang G."/>
            <person name="Scheremetjew M."/>
            <person name="Finn R."/>
            <person name="Kale V."/>
            <person name="Holt S."/>
            <person name="Cochrane G."/>
            <person name="Meng A."/>
            <person name="Brown T."/>
            <person name="Cohen L."/>
        </authorList>
    </citation>
    <scope>NUCLEOTIDE SEQUENCE</scope>
    <source>
        <strain evidence="1">CCMP622</strain>
    </source>
</reference>
<protein>
    <submittedName>
        <fullName evidence="1">Uncharacterized protein</fullName>
    </submittedName>
</protein>
<dbReference type="AlphaFoldDB" id="A0A7S2U3N8"/>
<evidence type="ECO:0000313" key="1">
    <source>
        <dbReference type="EMBL" id="CAD9776849.1"/>
    </source>
</evidence>
<sequence>MDKKKKSKSKIVIESKWHPRSQREYSGEKSMRIVQDSARCKSRTNSRALLLSSCVRGDFCSEFSHSIYFLHCVGILTENTRQKEKRECLRMAWKLNVRSRRFLIPKLLKSGMSVEMASRGSMAPKSCRFEQSATPCTPHRVLGVPPSLRHPLSTVKNSPSKKASLHPVCLRRAAAANKQPFAQPNKLNLRVDHGTPSSPRFDSITIQLSRLRSKKILEEVESQETLPAANGRRSHAANG</sequence>
<dbReference type="EMBL" id="HBHP01033918">
    <property type="protein sequence ID" value="CAD9776849.1"/>
    <property type="molecule type" value="Transcribed_RNA"/>
</dbReference>
<proteinExistence type="predicted"/>
<name>A0A7S2U3N8_9EUKA</name>